<keyword evidence="12" id="KW-1185">Reference proteome</keyword>
<reference evidence="10 11" key="1">
    <citation type="submission" date="2017-07" db="EMBL/GenBank/DDBJ databases">
        <title>Isolation and whole genome analysis of endospore-forming bacteria from heroin.</title>
        <authorList>
            <person name="Kalinowski J."/>
            <person name="Ahrens B."/>
            <person name="Al-Dilaimi A."/>
            <person name="Winkler A."/>
            <person name="Wibberg D."/>
            <person name="Schleenbecker U."/>
            <person name="Ruckert C."/>
            <person name="Wolfel R."/>
            <person name="Grass G."/>
        </authorList>
    </citation>
    <scope>NUCLEOTIDE SEQUENCE [LARGE SCALE GENOMIC DNA]</scope>
    <source>
        <strain evidence="10 11">7537-G1</strain>
    </source>
</reference>
<sequence>MGSRTPREGPHHRVWFAGILVLLAAMLLVSITAAVMLGPVAIDPGTVWKIALSNLPGFAGKVDQTWSQGQSHIIWDIRFPRVLLGAVVGAGLSVAGVAAQALMRNSLADPYILGVSSGASVGATLVILLGAFSYFGQYALSLAAFMGALVAMGLVFLLARVAGRISTTRLLLSGIAISMMMSAATNFIVTMAPREEGIRTAMYWMMGSLAGAKWSYMTFPVLIVLAGTLLFLLQYRSLNALLMGDDTAVTLGVNIQHFRIVLILTLALLTGTLVSISGSIGFVGLMIPHIVRLLIGSDHRRVLPVSLFLGAIFIVWADVLARMALAPEELPIGIVTALCGGPFFIWLLRRSSYSFGGGQE</sequence>
<dbReference type="CDD" id="cd06550">
    <property type="entry name" value="TM_ABC_iron-siderophores_like"/>
    <property type="match status" value="1"/>
</dbReference>
<proteinExistence type="inferred from homology"/>
<evidence type="ECO:0000256" key="3">
    <source>
        <dbReference type="ARBA" id="ARBA00022448"/>
    </source>
</evidence>
<dbReference type="OrthoDB" id="9811721at2"/>
<comment type="similarity">
    <text evidence="2">Belongs to the binding-protein-dependent transport system permease family. FecCD subfamily.</text>
</comment>
<evidence type="ECO:0000256" key="2">
    <source>
        <dbReference type="ARBA" id="ARBA00007935"/>
    </source>
</evidence>
<dbReference type="GO" id="GO:0022857">
    <property type="term" value="F:transmembrane transporter activity"/>
    <property type="evidence" value="ECO:0007669"/>
    <property type="project" value="InterPro"/>
</dbReference>
<dbReference type="InterPro" id="IPR000522">
    <property type="entry name" value="ABC_transptr_permease_BtuC"/>
</dbReference>
<dbReference type="RefSeq" id="WP_095264069.1">
    <property type="nucleotide sequence ID" value="NZ_NPBY01000016.1"/>
</dbReference>
<dbReference type="Proteomes" id="UP000215596">
    <property type="component" value="Unassembled WGS sequence"/>
</dbReference>
<dbReference type="Proteomes" id="UP000435177">
    <property type="component" value="Unassembled WGS sequence"/>
</dbReference>
<evidence type="ECO:0000313" key="10">
    <source>
        <dbReference type="EMBL" id="PAD78788.1"/>
    </source>
</evidence>
<feature type="transmembrane region" description="Helical" evidence="8">
    <location>
        <begin position="302"/>
        <end position="324"/>
    </location>
</feature>
<protein>
    <submittedName>
        <fullName evidence="10">ABC transporter permease</fullName>
    </submittedName>
    <submittedName>
        <fullName evidence="9">Iron chelate uptake ABC transporter family permease subunit</fullName>
    </submittedName>
</protein>
<feature type="transmembrane region" description="Helical" evidence="8">
    <location>
        <begin position="170"/>
        <end position="194"/>
    </location>
</feature>
<feature type="transmembrane region" description="Helical" evidence="8">
    <location>
        <begin position="138"/>
        <end position="158"/>
    </location>
</feature>
<dbReference type="EMBL" id="WOAA01000003">
    <property type="protein sequence ID" value="MUG65513.1"/>
    <property type="molecule type" value="Genomic_DNA"/>
</dbReference>
<dbReference type="Pfam" id="PF01032">
    <property type="entry name" value="FecCD"/>
    <property type="match status" value="1"/>
</dbReference>
<name>A0A268F074_9BACL</name>
<feature type="transmembrane region" description="Helical" evidence="8">
    <location>
        <begin position="111"/>
        <end position="132"/>
    </location>
</feature>
<evidence type="ECO:0000256" key="7">
    <source>
        <dbReference type="ARBA" id="ARBA00023136"/>
    </source>
</evidence>
<organism evidence="10 11">
    <name type="scientific">Paenibacillus campinasensis</name>
    <dbReference type="NCBI Taxonomy" id="66347"/>
    <lineage>
        <taxon>Bacteria</taxon>
        <taxon>Bacillati</taxon>
        <taxon>Bacillota</taxon>
        <taxon>Bacilli</taxon>
        <taxon>Bacillales</taxon>
        <taxon>Paenibacillaceae</taxon>
        <taxon>Paenibacillus</taxon>
    </lineage>
</organism>
<gene>
    <name evidence="10" type="ORF">CHH67_05765</name>
    <name evidence="9" type="ORF">GNP94_05760</name>
</gene>
<dbReference type="EMBL" id="NPBY01000016">
    <property type="protein sequence ID" value="PAD78788.1"/>
    <property type="molecule type" value="Genomic_DNA"/>
</dbReference>
<evidence type="ECO:0000313" key="12">
    <source>
        <dbReference type="Proteomes" id="UP000435177"/>
    </source>
</evidence>
<evidence type="ECO:0000256" key="4">
    <source>
        <dbReference type="ARBA" id="ARBA00022475"/>
    </source>
</evidence>
<dbReference type="GO" id="GO:0033214">
    <property type="term" value="P:siderophore-iron import into cell"/>
    <property type="evidence" value="ECO:0007669"/>
    <property type="project" value="TreeGrafter"/>
</dbReference>
<dbReference type="PANTHER" id="PTHR30472">
    <property type="entry name" value="FERRIC ENTEROBACTIN TRANSPORT SYSTEM PERMEASE PROTEIN"/>
    <property type="match status" value="1"/>
</dbReference>
<evidence type="ECO:0000256" key="8">
    <source>
        <dbReference type="SAM" id="Phobius"/>
    </source>
</evidence>
<evidence type="ECO:0000313" key="11">
    <source>
        <dbReference type="Proteomes" id="UP000215596"/>
    </source>
</evidence>
<feature type="transmembrane region" description="Helical" evidence="8">
    <location>
        <begin position="214"/>
        <end position="235"/>
    </location>
</feature>
<keyword evidence="4" id="KW-1003">Cell membrane</keyword>
<feature type="transmembrane region" description="Helical" evidence="8">
    <location>
        <begin position="330"/>
        <end position="348"/>
    </location>
</feature>
<keyword evidence="5 8" id="KW-0812">Transmembrane</keyword>
<dbReference type="InterPro" id="IPR037294">
    <property type="entry name" value="ABC_BtuC-like"/>
</dbReference>
<evidence type="ECO:0000256" key="1">
    <source>
        <dbReference type="ARBA" id="ARBA00004651"/>
    </source>
</evidence>
<comment type="caution">
    <text evidence="10">The sequence shown here is derived from an EMBL/GenBank/DDBJ whole genome shotgun (WGS) entry which is preliminary data.</text>
</comment>
<keyword evidence="7 8" id="KW-0472">Membrane</keyword>
<feature type="transmembrane region" description="Helical" evidence="8">
    <location>
        <begin position="14"/>
        <end position="42"/>
    </location>
</feature>
<dbReference type="AlphaFoldDB" id="A0A268F074"/>
<evidence type="ECO:0000313" key="9">
    <source>
        <dbReference type="EMBL" id="MUG65513.1"/>
    </source>
</evidence>
<comment type="subcellular location">
    <subcellularLocation>
        <location evidence="1">Cell membrane</location>
        <topology evidence="1">Multi-pass membrane protein</topology>
    </subcellularLocation>
</comment>
<reference evidence="9 12" key="2">
    <citation type="submission" date="2019-11" db="EMBL/GenBank/DDBJ databases">
        <title>Draft genome sequences of five Paenibacillus species of dairy origin.</title>
        <authorList>
            <person name="Olajide A.M."/>
            <person name="Chen S."/>
            <person name="Lapointe G."/>
        </authorList>
    </citation>
    <scope>NUCLEOTIDE SEQUENCE [LARGE SCALE GENOMIC DNA]</scope>
    <source>
        <strain evidence="9 12">3CS1</strain>
    </source>
</reference>
<evidence type="ECO:0000256" key="5">
    <source>
        <dbReference type="ARBA" id="ARBA00022692"/>
    </source>
</evidence>
<dbReference type="FunFam" id="1.10.3470.10:FF:000001">
    <property type="entry name" value="Vitamin B12 ABC transporter permease BtuC"/>
    <property type="match status" value="1"/>
</dbReference>
<dbReference type="PANTHER" id="PTHR30472:SF67">
    <property type="entry name" value="PERMEASE OF ABC TRANSPORTER-RELATED"/>
    <property type="match status" value="1"/>
</dbReference>
<keyword evidence="3" id="KW-0813">Transport</keyword>
<feature type="transmembrane region" description="Helical" evidence="8">
    <location>
        <begin position="82"/>
        <end position="99"/>
    </location>
</feature>
<evidence type="ECO:0000256" key="6">
    <source>
        <dbReference type="ARBA" id="ARBA00022989"/>
    </source>
</evidence>
<dbReference type="GO" id="GO:0005886">
    <property type="term" value="C:plasma membrane"/>
    <property type="evidence" value="ECO:0007669"/>
    <property type="project" value="UniProtKB-SubCell"/>
</dbReference>
<dbReference type="Gene3D" id="1.10.3470.10">
    <property type="entry name" value="ABC transporter involved in vitamin B12 uptake, BtuC"/>
    <property type="match status" value="1"/>
</dbReference>
<keyword evidence="6 8" id="KW-1133">Transmembrane helix</keyword>
<accession>A0A268F074</accession>
<dbReference type="SUPFAM" id="SSF81345">
    <property type="entry name" value="ABC transporter involved in vitamin B12 uptake, BtuC"/>
    <property type="match status" value="1"/>
</dbReference>